<dbReference type="STRING" id="329884.A0A4U0X4D3"/>
<organism evidence="3 4">
    <name type="scientific">Friedmanniomyces simplex</name>
    <dbReference type="NCBI Taxonomy" id="329884"/>
    <lineage>
        <taxon>Eukaryota</taxon>
        <taxon>Fungi</taxon>
        <taxon>Dikarya</taxon>
        <taxon>Ascomycota</taxon>
        <taxon>Pezizomycotina</taxon>
        <taxon>Dothideomycetes</taxon>
        <taxon>Dothideomycetidae</taxon>
        <taxon>Mycosphaerellales</taxon>
        <taxon>Teratosphaeriaceae</taxon>
        <taxon>Friedmanniomyces</taxon>
    </lineage>
</organism>
<dbReference type="Gene3D" id="2.40.40.10">
    <property type="entry name" value="RlpA-like domain"/>
    <property type="match status" value="1"/>
</dbReference>
<dbReference type="AlphaFoldDB" id="A0A4U0X4D3"/>
<evidence type="ECO:0000256" key="1">
    <source>
        <dbReference type="ARBA" id="ARBA00022729"/>
    </source>
</evidence>
<keyword evidence="2" id="KW-0472">Membrane</keyword>
<proteinExistence type="predicted"/>
<feature type="transmembrane region" description="Helical" evidence="2">
    <location>
        <begin position="68"/>
        <end position="91"/>
    </location>
</feature>
<protein>
    <recommendedName>
        <fullName evidence="5">RlpA-like protein double-psi beta-barrel domain-containing protein</fullName>
    </recommendedName>
</protein>
<keyword evidence="4" id="KW-1185">Reference proteome</keyword>
<name>A0A4U0X4D3_9PEZI</name>
<evidence type="ECO:0000313" key="4">
    <source>
        <dbReference type="Proteomes" id="UP000309340"/>
    </source>
</evidence>
<dbReference type="PANTHER" id="PTHR31836:SF28">
    <property type="entry name" value="SRCR DOMAIN-CONTAINING PROTEIN-RELATED"/>
    <property type="match status" value="1"/>
</dbReference>
<evidence type="ECO:0000313" key="3">
    <source>
        <dbReference type="EMBL" id="TKA70691.1"/>
    </source>
</evidence>
<keyword evidence="1" id="KW-0732">Signal</keyword>
<dbReference type="PANTHER" id="PTHR31836">
    <property type="match status" value="1"/>
</dbReference>
<evidence type="ECO:0008006" key="5">
    <source>
        <dbReference type="Google" id="ProtNLM"/>
    </source>
</evidence>
<dbReference type="CDD" id="cd22191">
    <property type="entry name" value="DPBB_RlpA_EXP_N-like"/>
    <property type="match status" value="1"/>
</dbReference>
<dbReference type="InterPro" id="IPR036908">
    <property type="entry name" value="RlpA-like_sf"/>
</dbReference>
<comment type="caution">
    <text evidence="3">The sequence shown here is derived from an EMBL/GenBank/DDBJ whole genome shotgun (WGS) entry which is preliminary data.</text>
</comment>
<dbReference type="OrthoDB" id="623670at2759"/>
<gene>
    <name evidence="3" type="ORF">B0A55_06997</name>
</gene>
<accession>A0A4U0X4D3</accession>
<dbReference type="SUPFAM" id="SSF50685">
    <property type="entry name" value="Barwin-like endoglucanases"/>
    <property type="match status" value="1"/>
</dbReference>
<keyword evidence="2" id="KW-0812">Transmembrane</keyword>
<evidence type="ECO:0000256" key="2">
    <source>
        <dbReference type="SAM" id="Phobius"/>
    </source>
</evidence>
<dbReference type="Proteomes" id="UP000309340">
    <property type="component" value="Unassembled WGS sequence"/>
</dbReference>
<dbReference type="InterPro" id="IPR051477">
    <property type="entry name" value="Expansin_CellWall"/>
</dbReference>
<keyword evidence="2" id="KW-1133">Transmembrane helix</keyword>
<reference evidence="3 4" key="1">
    <citation type="submission" date="2017-03" db="EMBL/GenBank/DDBJ databases">
        <title>Genomes of endolithic fungi from Antarctica.</title>
        <authorList>
            <person name="Coleine C."/>
            <person name="Masonjones S."/>
            <person name="Stajich J.E."/>
        </authorList>
    </citation>
    <scope>NUCLEOTIDE SEQUENCE [LARGE SCALE GENOMIC DNA]</scope>
    <source>
        <strain evidence="3 4">CCFEE 5184</strain>
    </source>
</reference>
<dbReference type="EMBL" id="NAJQ01000387">
    <property type="protein sequence ID" value="TKA70691.1"/>
    <property type="molecule type" value="Genomic_DNA"/>
</dbReference>
<sequence length="228" mass="24153">MTSTEPTHSIPRKEIQIPEWDNAAVNKENHVADGNARDTRAPASAGFSRKLDSVLPPHRRYLGLSRKVFLIALLAAVLALLALIIGLAAGLTAGSKHNQNLPLPSNTQTFTGDLTYYGTGLGACGETSGDSDDIVSISHIVFDAAGSSSSEGGNSNNNPLCNQMLRASRFDEEYGAERSVDLKVVDRCTGCAPDDLDTSLGAFEKLAPSASGRVDVTWAWLQPVATGR</sequence>